<accession>A0AAN6SS41</accession>
<evidence type="ECO:0000313" key="3">
    <source>
        <dbReference type="Proteomes" id="UP001303115"/>
    </source>
</evidence>
<protein>
    <submittedName>
        <fullName evidence="2">Uncharacterized protein</fullName>
    </submittedName>
</protein>
<name>A0AAN6SS41_9PEZI</name>
<keyword evidence="1" id="KW-0732">Signal</keyword>
<comment type="caution">
    <text evidence="2">The sequence shown here is derived from an EMBL/GenBank/DDBJ whole genome shotgun (WGS) entry which is preliminary data.</text>
</comment>
<gene>
    <name evidence="2" type="ORF">C8A01DRAFT_46491</name>
</gene>
<reference evidence="3" key="1">
    <citation type="journal article" date="2023" name="Mol. Phylogenet. Evol.">
        <title>Genome-scale phylogeny and comparative genomics of the fungal order Sordariales.</title>
        <authorList>
            <person name="Hensen N."/>
            <person name="Bonometti L."/>
            <person name="Westerberg I."/>
            <person name="Brannstrom I.O."/>
            <person name="Guillou S."/>
            <person name="Cros-Aarteil S."/>
            <person name="Calhoun S."/>
            <person name="Haridas S."/>
            <person name="Kuo A."/>
            <person name="Mondo S."/>
            <person name="Pangilinan J."/>
            <person name="Riley R."/>
            <person name="LaButti K."/>
            <person name="Andreopoulos B."/>
            <person name="Lipzen A."/>
            <person name="Chen C."/>
            <person name="Yan M."/>
            <person name="Daum C."/>
            <person name="Ng V."/>
            <person name="Clum A."/>
            <person name="Steindorff A."/>
            <person name="Ohm R.A."/>
            <person name="Martin F."/>
            <person name="Silar P."/>
            <person name="Natvig D.O."/>
            <person name="Lalanne C."/>
            <person name="Gautier V."/>
            <person name="Ament-Velasquez S.L."/>
            <person name="Kruys A."/>
            <person name="Hutchinson M.I."/>
            <person name="Powell A.J."/>
            <person name="Barry K."/>
            <person name="Miller A.N."/>
            <person name="Grigoriev I.V."/>
            <person name="Debuchy R."/>
            <person name="Gladieux P."/>
            <person name="Hiltunen Thoren M."/>
            <person name="Johannesson H."/>
        </authorList>
    </citation>
    <scope>NUCLEOTIDE SEQUENCE [LARGE SCALE GENOMIC DNA]</scope>
    <source>
        <strain evidence="3">CBS 284.82</strain>
    </source>
</reference>
<feature type="signal peptide" evidence="1">
    <location>
        <begin position="1"/>
        <end position="19"/>
    </location>
</feature>
<proteinExistence type="predicted"/>
<keyword evidence="3" id="KW-1185">Reference proteome</keyword>
<dbReference type="EMBL" id="MU854384">
    <property type="protein sequence ID" value="KAK4040086.1"/>
    <property type="molecule type" value="Genomic_DNA"/>
</dbReference>
<evidence type="ECO:0000256" key="1">
    <source>
        <dbReference type="SAM" id="SignalP"/>
    </source>
</evidence>
<dbReference type="AlphaFoldDB" id="A0AAN6SS41"/>
<evidence type="ECO:0000313" key="2">
    <source>
        <dbReference type="EMBL" id="KAK4040086.1"/>
    </source>
</evidence>
<organism evidence="2 3">
    <name type="scientific">Parachaetomium inaequale</name>
    <dbReference type="NCBI Taxonomy" id="2588326"/>
    <lineage>
        <taxon>Eukaryota</taxon>
        <taxon>Fungi</taxon>
        <taxon>Dikarya</taxon>
        <taxon>Ascomycota</taxon>
        <taxon>Pezizomycotina</taxon>
        <taxon>Sordariomycetes</taxon>
        <taxon>Sordariomycetidae</taxon>
        <taxon>Sordariales</taxon>
        <taxon>Chaetomiaceae</taxon>
        <taxon>Parachaetomium</taxon>
    </lineage>
</organism>
<feature type="chain" id="PRO_5042886001" evidence="1">
    <location>
        <begin position="20"/>
        <end position="165"/>
    </location>
</feature>
<dbReference type="Proteomes" id="UP001303115">
    <property type="component" value="Unassembled WGS sequence"/>
</dbReference>
<sequence length="165" mass="17533">MLSEFAILSIAALAGPAAPLQPRNCDGETAALFCYTEAKGTPQNINVADVVFAAKYLRSYGRQIKPGRFFTMNANDTKGCGEWSVYTRRSALVTIKHIDDTVDSSVLFEDIATAIDGGEKATPEEQLKTLLGCGTDGGAFGVQANLSNPAYTDYGLLVKVVSSAQ</sequence>